<dbReference type="SUPFAM" id="SSF56672">
    <property type="entry name" value="DNA/RNA polymerases"/>
    <property type="match status" value="1"/>
</dbReference>
<accession>A0A6S7FJG0</accession>
<dbReference type="InterPro" id="IPR000477">
    <property type="entry name" value="RT_dom"/>
</dbReference>
<dbReference type="Pfam" id="PF00078">
    <property type="entry name" value="RVT_1"/>
    <property type="match status" value="2"/>
</dbReference>
<organism evidence="1 2">
    <name type="scientific">Paramuricea clavata</name>
    <name type="common">Red gorgonian</name>
    <name type="synonym">Violescent sea-whip</name>
    <dbReference type="NCBI Taxonomy" id="317549"/>
    <lineage>
        <taxon>Eukaryota</taxon>
        <taxon>Metazoa</taxon>
        <taxon>Cnidaria</taxon>
        <taxon>Anthozoa</taxon>
        <taxon>Octocorallia</taxon>
        <taxon>Malacalcyonacea</taxon>
        <taxon>Plexauridae</taxon>
        <taxon>Paramuricea</taxon>
    </lineage>
</organism>
<dbReference type="EMBL" id="CACRXK020000058">
    <property type="protein sequence ID" value="CAB3977617.1"/>
    <property type="molecule type" value="Genomic_DNA"/>
</dbReference>
<dbReference type="AlphaFoldDB" id="A0A6S7FJG0"/>
<gene>
    <name evidence="1" type="ORF">PACLA_8A021956</name>
</gene>
<proteinExistence type="predicted"/>
<protein>
    <submittedName>
        <fullName evidence="1">Uncharacterized protein</fullName>
    </submittedName>
</protein>
<dbReference type="CDD" id="cd01650">
    <property type="entry name" value="RT_nLTR_like"/>
    <property type="match status" value="1"/>
</dbReference>
<comment type="caution">
    <text evidence="1">The sequence shown here is derived from an EMBL/GenBank/DDBJ whole genome shotgun (WGS) entry which is preliminary data.</text>
</comment>
<dbReference type="PANTHER" id="PTHR33332">
    <property type="entry name" value="REVERSE TRANSCRIPTASE DOMAIN-CONTAINING PROTEIN"/>
    <property type="match status" value="1"/>
</dbReference>
<evidence type="ECO:0000313" key="2">
    <source>
        <dbReference type="Proteomes" id="UP001152795"/>
    </source>
</evidence>
<reference evidence="1" key="1">
    <citation type="submission" date="2020-04" db="EMBL/GenBank/DDBJ databases">
        <authorList>
            <person name="Alioto T."/>
            <person name="Alioto T."/>
            <person name="Gomez Garrido J."/>
        </authorList>
    </citation>
    <scope>NUCLEOTIDE SEQUENCE</scope>
    <source>
        <strain evidence="1">A484AB</strain>
    </source>
</reference>
<keyword evidence="2" id="KW-1185">Reference proteome</keyword>
<evidence type="ECO:0000313" key="1">
    <source>
        <dbReference type="EMBL" id="CAB3977617.1"/>
    </source>
</evidence>
<dbReference type="InterPro" id="IPR043502">
    <property type="entry name" value="DNA/RNA_pol_sf"/>
</dbReference>
<dbReference type="Proteomes" id="UP001152795">
    <property type="component" value="Unassembled WGS sequence"/>
</dbReference>
<dbReference type="PROSITE" id="PS50878">
    <property type="entry name" value="RT_POL"/>
    <property type="match status" value="1"/>
</dbReference>
<name>A0A6S7FJG0_PARCT</name>
<sequence>MCKDCVPLYKSGEKSQLNYRPISILPAFSKVIERLIYRQLHKYLEDNKFLSPAQFGFRSGRCTSQAVLRLTEHIRKNMDIGNLTGAVYVDLRKAFDTVEAVTCGVLQGLILGPLMFVVSINDLDIALKNTKLILYADDTVVYYSGKMSEEIIKILNDDLQELDKWFKKNNLVINMKKGKTEFVLYGTAKRIVIQQSSGEQINVTICGENVNQSASYDYLGVTLDSKLTFTEYLQKLYKKGSMRLKLLSTVCESISPYVAETIYHAMIEPVLMHCVVT</sequence>
<dbReference type="OrthoDB" id="410381at2759"/>